<evidence type="ECO:0000313" key="3">
    <source>
        <dbReference type="Proteomes" id="UP000821853"/>
    </source>
</evidence>
<feature type="compositionally biased region" description="Basic residues" evidence="1">
    <location>
        <begin position="109"/>
        <end position="120"/>
    </location>
</feature>
<feature type="compositionally biased region" description="Polar residues" evidence="1">
    <location>
        <begin position="134"/>
        <end position="146"/>
    </location>
</feature>
<dbReference type="AlphaFoldDB" id="A0A9J6GBC2"/>
<keyword evidence="3" id="KW-1185">Reference proteome</keyword>
<feature type="region of interest" description="Disordered" evidence="1">
    <location>
        <begin position="73"/>
        <end position="146"/>
    </location>
</feature>
<organism evidence="2 3">
    <name type="scientific">Haemaphysalis longicornis</name>
    <name type="common">Bush tick</name>
    <dbReference type="NCBI Taxonomy" id="44386"/>
    <lineage>
        <taxon>Eukaryota</taxon>
        <taxon>Metazoa</taxon>
        <taxon>Ecdysozoa</taxon>
        <taxon>Arthropoda</taxon>
        <taxon>Chelicerata</taxon>
        <taxon>Arachnida</taxon>
        <taxon>Acari</taxon>
        <taxon>Parasitiformes</taxon>
        <taxon>Ixodida</taxon>
        <taxon>Ixodoidea</taxon>
        <taxon>Ixodidae</taxon>
        <taxon>Haemaphysalinae</taxon>
        <taxon>Haemaphysalis</taxon>
    </lineage>
</organism>
<reference evidence="2 3" key="1">
    <citation type="journal article" date="2020" name="Cell">
        <title>Large-Scale Comparative Analyses of Tick Genomes Elucidate Their Genetic Diversity and Vector Capacities.</title>
        <authorList>
            <consortium name="Tick Genome and Microbiome Consortium (TIGMIC)"/>
            <person name="Jia N."/>
            <person name="Wang J."/>
            <person name="Shi W."/>
            <person name="Du L."/>
            <person name="Sun Y."/>
            <person name="Zhan W."/>
            <person name="Jiang J.F."/>
            <person name="Wang Q."/>
            <person name="Zhang B."/>
            <person name="Ji P."/>
            <person name="Bell-Sakyi L."/>
            <person name="Cui X.M."/>
            <person name="Yuan T.T."/>
            <person name="Jiang B.G."/>
            <person name="Yang W.F."/>
            <person name="Lam T.T."/>
            <person name="Chang Q.C."/>
            <person name="Ding S.J."/>
            <person name="Wang X.J."/>
            <person name="Zhu J.G."/>
            <person name="Ruan X.D."/>
            <person name="Zhao L."/>
            <person name="Wei J.T."/>
            <person name="Ye R.Z."/>
            <person name="Que T.C."/>
            <person name="Du C.H."/>
            <person name="Zhou Y.H."/>
            <person name="Cheng J.X."/>
            <person name="Dai P.F."/>
            <person name="Guo W.B."/>
            <person name="Han X.H."/>
            <person name="Huang E.J."/>
            <person name="Li L.F."/>
            <person name="Wei W."/>
            <person name="Gao Y.C."/>
            <person name="Liu J.Z."/>
            <person name="Shao H.Z."/>
            <person name="Wang X."/>
            <person name="Wang C.C."/>
            <person name="Yang T.C."/>
            <person name="Huo Q.B."/>
            <person name="Li W."/>
            <person name="Chen H.Y."/>
            <person name="Chen S.E."/>
            <person name="Zhou L.G."/>
            <person name="Ni X.B."/>
            <person name="Tian J.H."/>
            <person name="Sheng Y."/>
            <person name="Liu T."/>
            <person name="Pan Y.S."/>
            <person name="Xia L.Y."/>
            <person name="Li J."/>
            <person name="Zhao F."/>
            <person name="Cao W.C."/>
        </authorList>
    </citation>
    <scope>NUCLEOTIDE SEQUENCE [LARGE SCALE GENOMIC DNA]</scope>
    <source>
        <strain evidence="2">HaeL-2018</strain>
    </source>
</reference>
<dbReference type="VEuPathDB" id="VectorBase:HLOH_062099"/>
<feature type="compositionally biased region" description="Basic residues" evidence="1">
    <location>
        <begin position="81"/>
        <end position="93"/>
    </location>
</feature>
<proteinExistence type="predicted"/>
<protein>
    <submittedName>
        <fullName evidence="2">Uncharacterized protein</fullName>
    </submittedName>
</protein>
<evidence type="ECO:0000256" key="1">
    <source>
        <dbReference type="SAM" id="MobiDB-lite"/>
    </source>
</evidence>
<comment type="caution">
    <text evidence="2">The sequence shown here is derived from an EMBL/GenBank/DDBJ whole genome shotgun (WGS) entry which is preliminary data.</text>
</comment>
<accession>A0A9J6GBC2</accession>
<gene>
    <name evidence="2" type="ORF">HPB48_010702</name>
</gene>
<sequence>MSALHQKSKHTKAVPQRNRQKITDVIPSVPCVAEIIQQETRNVVSDTMCLYLLKKRRLKRKRAQELQRTATAYRTKGNTTLKKKKKQNGHSHNTKIQIRLPPPPTSTRSCKRQNKGRRETKRNEQPRPGHPIIRQTSLKIDFTAQR</sequence>
<evidence type="ECO:0000313" key="2">
    <source>
        <dbReference type="EMBL" id="KAH9372167.1"/>
    </source>
</evidence>
<name>A0A9J6GBC2_HAELO</name>
<dbReference type="Proteomes" id="UP000821853">
    <property type="component" value="Chromosome 3"/>
</dbReference>
<dbReference type="EMBL" id="JABSTR010000005">
    <property type="protein sequence ID" value="KAH9372167.1"/>
    <property type="molecule type" value="Genomic_DNA"/>
</dbReference>